<dbReference type="AlphaFoldDB" id="A0A4Q9MBC3"/>
<sequence>MSIKSVDVGKTAASYHSRLSRCVRHFTPAWFTAIMGTGAIAVLWQNSPYAYRSTATETLVRIFFFFDLFLFGIFNIVTALRYAIFPEVWRSMMQHPTQTLFLATYPMGATTLISIAAGIHAEAGFGDRYFVYTLWALWWADVFVSLMCAFGIVHIMFTRQKHSLERITAVWLLPVVTLIVASSTGGVLAASLLEYSIPATLATLVFATALVTMGLTLAFMMLSLYFLRLALYGVPRHAEVASVFIPLGPLGQGAYSILLLGSGYNSVLPLHSGTSTILRQQDIGRIINVMTLAISLVLWSMATLWLIYAVMAIIDVLWHDRVPFKQTFWSLIFPNGVYANLTIQLYRVTNSPFFRVWGAIYAIATLLVWSWVFTRTCMLVYTGGVFRAPYLDEADIHAAAIEKDTKTWHAHQPITDVEAACVPGCPSLPVAAAANGHIESDHSTGPGEVIMDSGQSILLGVFETMETKVEAM</sequence>
<dbReference type="InterPro" id="IPR051629">
    <property type="entry name" value="Sulfite_efflux_TDT"/>
</dbReference>
<dbReference type="GO" id="GO:0005886">
    <property type="term" value="C:plasma membrane"/>
    <property type="evidence" value="ECO:0007669"/>
    <property type="project" value="UniProtKB-SubCell"/>
</dbReference>
<dbReference type="OrthoDB" id="1099at2759"/>
<evidence type="ECO:0000256" key="6">
    <source>
        <dbReference type="ARBA" id="ARBA00022989"/>
    </source>
</evidence>
<keyword evidence="6 8" id="KW-1133">Transmembrane helix</keyword>
<dbReference type="EMBL" id="ML143479">
    <property type="protein sequence ID" value="TBU24449.1"/>
    <property type="molecule type" value="Genomic_DNA"/>
</dbReference>
<dbReference type="GO" id="GO:0000319">
    <property type="term" value="F:sulfite transmembrane transporter activity"/>
    <property type="evidence" value="ECO:0007669"/>
    <property type="project" value="TreeGrafter"/>
</dbReference>
<feature type="transmembrane region" description="Helical" evidence="8">
    <location>
        <begin position="58"/>
        <end position="80"/>
    </location>
</feature>
<evidence type="ECO:0000256" key="3">
    <source>
        <dbReference type="ARBA" id="ARBA00022448"/>
    </source>
</evidence>
<feature type="transmembrane region" description="Helical" evidence="8">
    <location>
        <begin position="199"/>
        <end position="227"/>
    </location>
</feature>
<evidence type="ECO:0000256" key="2">
    <source>
        <dbReference type="ARBA" id="ARBA00008566"/>
    </source>
</evidence>
<evidence type="ECO:0000256" key="7">
    <source>
        <dbReference type="ARBA" id="ARBA00023136"/>
    </source>
</evidence>
<dbReference type="CDD" id="cd09318">
    <property type="entry name" value="TDT_SSU1"/>
    <property type="match status" value="1"/>
</dbReference>
<keyword evidence="5 8" id="KW-0812">Transmembrane</keyword>
<comment type="subcellular location">
    <subcellularLocation>
        <location evidence="1">Cell membrane</location>
        <topology evidence="1">Multi-pass membrane protein</topology>
    </subcellularLocation>
</comment>
<name>A0A4Q9MBC3_9APHY</name>
<protein>
    <submittedName>
        <fullName evidence="9">Voltage-dependent anion channel-domain-containing protein</fullName>
    </submittedName>
</protein>
<keyword evidence="7 8" id="KW-0472">Membrane</keyword>
<dbReference type="Pfam" id="PF03595">
    <property type="entry name" value="SLAC1"/>
    <property type="match status" value="1"/>
</dbReference>
<organism evidence="9">
    <name type="scientific">Dichomitus squalens</name>
    <dbReference type="NCBI Taxonomy" id="114155"/>
    <lineage>
        <taxon>Eukaryota</taxon>
        <taxon>Fungi</taxon>
        <taxon>Dikarya</taxon>
        <taxon>Basidiomycota</taxon>
        <taxon>Agaricomycotina</taxon>
        <taxon>Agaricomycetes</taxon>
        <taxon>Polyporales</taxon>
        <taxon>Polyporaceae</taxon>
        <taxon>Dichomitus</taxon>
    </lineage>
</organism>
<dbReference type="InterPro" id="IPR004695">
    <property type="entry name" value="SLAC1/Mae1/Ssu1/TehA"/>
</dbReference>
<feature type="transmembrane region" description="Helical" evidence="8">
    <location>
        <begin position="100"/>
        <end position="120"/>
    </location>
</feature>
<keyword evidence="3" id="KW-0813">Transport</keyword>
<reference evidence="9" key="1">
    <citation type="submission" date="2019-01" db="EMBL/GenBank/DDBJ databases">
        <title>Draft genome sequences of three monokaryotic isolates of the white-rot basidiomycete fungus Dichomitus squalens.</title>
        <authorList>
            <consortium name="DOE Joint Genome Institute"/>
            <person name="Lopez S.C."/>
            <person name="Andreopoulos B."/>
            <person name="Pangilinan J."/>
            <person name="Lipzen A."/>
            <person name="Riley R."/>
            <person name="Ahrendt S."/>
            <person name="Ng V."/>
            <person name="Barry K."/>
            <person name="Daum C."/>
            <person name="Grigoriev I.V."/>
            <person name="Hilden K.S."/>
            <person name="Makela M.R."/>
            <person name="de Vries R.P."/>
        </authorList>
    </citation>
    <scope>NUCLEOTIDE SEQUENCE [LARGE SCALE GENOMIC DNA]</scope>
    <source>
        <strain evidence="9">OM18370.1</strain>
    </source>
</reference>
<feature type="transmembrane region" description="Helical" evidence="8">
    <location>
        <begin position="353"/>
        <end position="372"/>
    </location>
</feature>
<dbReference type="PANTHER" id="PTHR31686:SF3">
    <property type="entry name" value="ACID TRANSPORT PROTEIN, PUTATIVE (AFU_ORTHOLOGUE AFUA_4G09410)-RELATED"/>
    <property type="match status" value="1"/>
</dbReference>
<evidence type="ECO:0000256" key="4">
    <source>
        <dbReference type="ARBA" id="ARBA00022475"/>
    </source>
</evidence>
<comment type="similarity">
    <text evidence="2">Belongs to the tellurite-resistance/dicarboxylate transporter (TDT) family.</text>
</comment>
<gene>
    <name evidence="9" type="ORF">BD311DRAFT_729558</name>
</gene>
<feature type="transmembrane region" description="Helical" evidence="8">
    <location>
        <begin position="132"/>
        <end position="157"/>
    </location>
</feature>
<accession>A0A4Q9MBC3</accession>
<dbReference type="PANTHER" id="PTHR31686">
    <property type="match status" value="1"/>
</dbReference>
<dbReference type="InterPro" id="IPR038665">
    <property type="entry name" value="Voltage-dep_anion_channel_sf"/>
</dbReference>
<proteinExistence type="inferred from homology"/>
<feature type="transmembrane region" description="Helical" evidence="8">
    <location>
        <begin position="169"/>
        <end position="193"/>
    </location>
</feature>
<feature type="transmembrane region" description="Helical" evidence="8">
    <location>
        <begin position="328"/>
        <end position="346"/>
    </location>
</feature>
<evidence type="ECO:0000256" key="1">
    <source>
        <dbReference type="ARBA" id="ARBA00004651"/>
    </source>
</evidence>
<evidence type="ECO:0000313" key="9">
    <source>
        <dbReference type="EMBL" id="TBU24449.1"/>
    </source>
</evidence>
<feature type="transmembrane region" description="Helical" evidence="8">
    <location>
        <begin position="26"/>
        <end position="46"/>
    </location>
</feature>
<evidence type="ECO:0000256" key="5">
    <source>
        <dbReference type="ARBA" id="ARBA00022692"/>
    </source>
</evidence>
<dbReference type="Gene3D" id="1.50.10.150">
    <property type="entry name" value="Voltage-dependent anion channel"/>
    <property type="match status" value="1"/>
</dbReference>
<feature type="transmembrane region" description="Helical" evidence="8">
    <location>
        <begin position="286"/>
        <end position="308"/>
    </location>
</feature>
<dbReference type="Proteomes" id="UP000292957">
    <property type="component" value="Unassembled WGS sequence"/>
</dbReference>
<evidence type="ECO:0000256" key="8">
    <source>
        <dbReference type="SAM" id="Phobius"/>
    </source>
</evidence>
<keyword evidence="4" id="KW-1003">Cell membrane</keyword>